<gene>
    <name evidence="8" type="ORF">C5F51_21045</name>
</gene>
<feature type="domain" description="Cation efflux protein transmembrane" evidence="7">
    <location>
        <begin position="5"/>
        <end position="204"/>
    </location>
</feature>
<dbReference type="Gene3D" id="1.20.1510.10">
    <property type="entry name" value="Cation efflux protein transmembrane domain"/>
    <property type="match status" value="1"/>
</dbReference>
<feature type="transmembrane region" description="Helical" evidence="6">
    <location>
        <begin position="148"/>
        <end position="166"/>
    </location>
</feature>
<feature type="transmembrane region" description="Helical" evidence="6">
    <location>
        <begin position="102"/>
        <end position="127"/>
    </location>
</feature>
<dbReference type="GO" id="GO:0015086">
    <property type="term" value="F:cadmium ion transmembrane transporter activity"/>
    <property type="evidence" value="ECO:0007669"/>
    <property type="project" value="TreeGrafter"/>
</dbReference>
<dbReference type="PANTHER" id="PTHR43840">
    <property type="entry name" value="MITOCHONDRIAL METAL TRANSPORTER 1-RELATED"/>
    <property type="match status" value="1"/>
</dbReference>
<dbReference type="Proteomes" id="UP000238356">
    <property type="component" value="Unassembled WGS sequence"/>
</dbReference>
<name>A0A2S6A359_9NOCA</name>
<comment type="subcellular location">
    <subcellularLocation>
        <location evidence="1">Membrane</location>
        <topology evidence="1">Multi-pass membrane protein</topology>
    </subcellularLocation>
</comment>
<evidence type="ECO:0000313" key="8">
    <source>
        <dbReference type="EMBL" id="PPJ26279.1"/>
    </source>
</evidence>
<evidence type="ECO:0000256" key="1">
    <source>
        <dbReference type="ARBA" id="ARBA00004141"/>
    </source>
</evidence>
<evidence type="ECO:0000256" key="2">
    <source>
        <dbReference type="ARBA" id="ARBA00022448"/>
    </source>
</evidence>
<comment type="caution">
    <text evidence="8">The sequence shown here is derived from an EMBL/GenBank/DDBJ whole genome shotgun (WGS) entry which is preliminary data.</text>
</comment>
<protein>
    <submittedName>
        <fullName evidence="8">Cation transporter</fullName>
    </submittedName>
</protein>
<proteinExistence type="predicted"/>
<keyword evidence="2" id="KW-0813">Transport</keyword>
<organism evidence="8 9">
    <name type="scientific">Nocardia nova</name>
    <dbReference type="NCBI Taxonomy" id="37330"/>
    <lineage>
        <taxon>Bacteria</taxon>
        <taxon>Bacillati</taxon>
        <taxon>Actinomycetota</taxon>
        <taxon>Actinomycetes</taxon>
        <taxon>Mycobacteriales</taxon>
        <taxon>Nocardiaceae</taxon>
        <taxon>Nocardia</taxon>
    </lineage>
</organism>
<dbReference type="InterPro" id="IPR058533">
    <property type="entry name" value="Cation_efflux_TM"/>
</dbReference>
<dbReference type="Pfam" id="PF01545">
    <property type="entry name" value="Cation_efflux"/>
    <property type="match status" value="1"/>
</dbReference>
<dbReference type="EMBL" id="PSZD01000013">
    <property type="protein sequence ID" value="PPJ26279.1"/>
    <property type="molecule type" value="Genomic_DNA"/>
</dbReference>
<evidence type="ECO:0000256" key="4">
    <source>
        <dbReference type="ARBA" id="ARBA00022989"/>
    </source>
</evidence>
<accession>A0A2S6A359</accession>
<dbReference type="PANTHER" id="PTHR43840:SF15">
    <property type="entry name" value="MITOCHONDRIAL METAL TRANSPORTER 1-RELATED"/>
    <property type="match status" value="1"/>
</dbReference>
<evidence type="ECO:0000256" key="3">
    <source>
        <dbReference type="ARBA" id="ARBA00022692"/>
    </source>
</evidence>
<evidence type="ECO:0000256" key="6">
    <source>
        <dbReference type="SAM" id="Phobius"/>
    </source>
</evidence>
<dbReference type="InterPro" id="IPR050291">
    <property type="entry name" value="CDF_Transporter"/>
</dbReference>
<dbReference type="SUPFAM" id="SSF161111">
    <property type="entry name" value="Cation efflux protein transmembrane domain-like"/>
    <property type="match status" value="1"/>
</dbReference>
<keyword evidence="5 6" id="KW-0472">Membrane</keyword>
<dbReference type="RefSeq" id="WP_064911432.1">
    <property type="nucleotide sequence ID" value="NZ_PSZD01000013.1"/>
</dbReference>
<reference evidence="8 9" key="1">
    <citation type="submission" date="2018-02" db="EMBL/GenBank/DDBJ databases">
        <title>8 Nocardia nova and 1 Nocardia cyriacigeorgica strain used for evolution to TMP-SMX.</title>
        <authorList>
            <person name="Mehta H."/>
            <person name="Weng J."/>
            <person name="Shamoo Y."/>
        </authorList>
    </citation>
    <scope>NUCLEOTIDE SEQUENCE [LARGE SCALE GENOMIC DNA]</scope>
    <source>
        <strain evidence="8 9">BAA2227</strain>
    </source>
</reference>
<dbReference type="InterPro" id="IPR027469">
    <property type="entry name" value="Cation_efflux_TMD_sf"/>
</dbReference>
<dbReference type="GO" id="GO:0005886">
    <property type="term" value="C:plasma membrane"/>
    <property type="evidence" value="ECO:0007669"/>
    <property type="project" value="TreeGrafter"/>
</dbReference>
<evidence type="ECO:0000259" key="7">
    <source>
        <dbReference type="Pfam" id="PF01545"/>
    </source>
</evidence>
<feature type="transmembrane region" description="Helical" evidence="6">
    <location>
        <begin position="30"/>
        <end position="50"/>
    </location>
</feature>
<dbReference type="AlphaFoldDB" id="A0A2S6A359"/>
<dbReference type="GO" id="GO:0006882">
    <property type="term" value="P:intracellular zinc ion homeostasis"/>
    <property type="evidence" value="ECO:0007669"/>
    <property type="project" value="TreeGrafter"/>
</dbReference>
<keyword evidence="3 6" id="KW-0812">Transmembrane</keyword>
<keyword evidence="9" id="KW-1185">Reference proteome</keyword>
<keyword evidence="4 6" id="KW-1133">Transmembrane helix</keyword>
<feature type="transmembrane region" description="Helical" evidence="6">
    <location>
        <begin position="172"/>
        <end position="191"/>
    </location>
</feature>
<dbReference type="GO" id="GO:0015341">
    <property type="term" value="F:zinc efflux antiporter activity"/>
    <property type="evidence" value="ECO:0007669"/>
    <property type="project" value="TreeGrafter"/>
</dbReference>
<evidence type="ECO:0000313" key="9">
    <source>
        <dbReference type="Proteomes" id="UP000238356"/>
    </source>
</evidence>
<sequence>MRALVFSMWASVVFVVVSLAWGLAAGSQMIVFDGLYSLVGIALSAVSVAAQRTVAKGADASYPWGRETWEPVVIVVRSTALGGLCVYGSVNAVREILHGGRAVSAVSALAYAITASLLSVLVALVLWRAARSGSGLVRAEAAEWGGDAAFSLVTLAGFGAAVALESAGRGDIARYVDPTLVIIVSLAYLWIPIRLFRSAFREILTMAAPRSVVTDVERLCDCVRTTHGFAESFVRASTVGSRLDLELAFVLGPRTPERTVESFDAIRADIDAQLNARNYHHSTSVVFTADRHWVEWAVT</sequence>
<evidence type="ECO:0000256" key="5">
    <source>
        <dbReference type="ARBA" id="ARBA00023136"/>
    </source>
</evidence>
<feature type="transmembrane region" description="Helical" evidence="6">
    <location>
        <begin position="71"/>
        <end position="90"/>
    </location>
</feature>
<dbReference type="GO" id="GO:0015093">
    <property type="term" value="F:ferrous iron transmembrane transporter activity"/>
    <property type="evidence" value="ECO:0007669"/>
    <property type="project" value="TreeGrafter"/>
</dbReference>